<dbReference type="RefSeq" id="WP_074967118.1">
    <property type="nucleotide sequence ID" value="NZ_CBCRYP010000048.1"/>
</dbReference>
<dbReference type="GO" id="GO:0020037">
    <property type="term" value="F:heme binding"/>
    <property type="evidence" value="ECO:0007669"/>
    <property type="project" value="TreeGrafter"/>
</dbReference>
<evidence type="ECO:0000256" key="11">
    <source>
        <dbReference type="ARBA" id="ARBA00023004"/>
    </source>
</evidence>
<evidence type="ECO:0000256" key="13">
    <source>
        <dbReference type="ARBA" id="ARBA00023136"/>
    </source>
</evidence>
<keyword evidence="11 16" id="KW-0408">Iron</keyword>
<evidence type="ECO:0000256" key="16">
    <source>
        <dbReference type="PIRSR" id="PIRSR603816-1"/>
    </source>
</evidence>
<dbReference type="GO" id="GO:0009325">
    <property type="term" value="C:nitrate reductase complex"/>
    <property type="evidence" value="ECO:0007669"/>
    <property type="project" value="InterPro"/>
</dbReference>
<dbReference type="GO" id="GO:0042128">
    <property type="term" value="P:nitrate assimilation"/>
    <property type="evidence" value="ECO:0007669"/>
    <property type="project" value="UniProtKB-KW"/>
</dbReference>
<feature type="binding site" description="axial binding residue" evidence="16">
    <location>
        <position position="63"/>
    </location>
    <ligand>
        <name>heme b</name>
        <dbReference type="ChEBI" id="CHEBI:60344"/>
        <label>1</label>
    </ligand>
    <ligandPart>
        <name>Fe</name>
        <dbReference type="ChEBI" id="CHEBI:18248"/>
    </ligandPart>
</feature>
<gene>
    <name evidence="19" type="ORF">SAMN04488021_11119</name>
</gene>
<dbReference type="FunFam" id="1.20.950.20:FF:000001">
    <property type="entry name" value="Respiratory nitrate reductase subunit gamma"/>
    <property type="match status" value="1"/>
</dbReference>
<protein>
    <recommendedName>
        <fullName evidence="2">nitrate reductase (quinone)</fullName>
        <ecNumber evidence="2">1.7.5.1</ecNumber>
    </recommendedName>
</protein>
<dbReference type="InterPro" id="IPR051936">
    <property type="entry name" value="Heme-iron_electron_transfer"/>
</dbReference>
<dbReference type="InterPro" id="IPR023234">
    <property type="entry name" value="NarG-like_domain"/>
</dbReference>
<feature type="transmembrane region" description="Helical" evidence="17">
    <location>
        <begin position="6"/>
        <end position="25"/>
    </location>
</feature>
<dbReference type="OrthoDB" id="9788113at2"/>
<keyword evidence="6 17" id="KW-0812">Transmembrane</keyword>
<feature type="transmembrane region" description="Helical" evidence="17">
    <location>
        <begin position="86"/>
        <end position="107"/>
    </location>
</feature>
<dbReference type="EC" id="1.7.5.1" evidence="2"/>
<evidence type="ECO:0000256" key="5">
    <source>
        <dbReference type="ARBA" id="ARBA00022617"/>
    </source>
</evidence>
<accession>A0A1I2ZVT1</accession>
<dbReference type="SUPFAM" id="SSF103501">
    <property type="entry name" value="Respiratory nitrate reductase 1 gamma chain"/>
    <property type="match status" value="1"/>
</dbReference>
<evidence type="ECO:0000256" key="1">
    <source>
        <dbReference type="ARBA" id="ARBA00004651"/>
    </source>
</evidence>
<dbReference type="GO" id="GO:0019645">
    <property type="term" value="P:anaerobic electron transport chain"/>
    <property type="evidence" value="ECO:0007669"/>
    <property type="project" value="UniProtKB-ARBA"/>
</dbReference>
<dbReference type="GO" id="GO:0046872">
    <property type="term" value="F:metal ion binding"/>
    <property type="evidence" value="ECO:0007669"/>
    <property type="project" value="UniProtKB-KW"/>
</dbReference>
<dbReference type="NCBIfam" id="TIGR00351">
    <property type="entry name" value="narI"/>
    <property type="match status" value="1"/>
</dbReference>
<evidence type="ECO:0000256" key="7">
    <source>
        <dbReference type="ARBA" id="ARBA00022723"/>
    </source>
</evidence>
<dbReference type="PANTHER" id="PTHR30598:SF3">
    <property type="entry name" value="RESPIRATORY NITRATE REDUCTASE 1 GAMMA CHAIN"/>
    <property type="match status" value="1"/>
</dbReference>
<feature type="domain" description="NarG-like" evidence="18">
    <location>
        <begin position="2"/>
        <end position="223"/>
    </location>
</feature>
<dbReference type="InterPro" id="IPR003816">
    <property type="entry name" value="Nitrate_red_gam"/>
</dbReference>
<comment type="subcellular location">
    <subcellularLocation>
        <location evidence="1">Cell membrane</location>
        <topology evidence="1">Multi-pass membrane protein</topology>
    </subcellularLocation>
</comment>
<feature type="binding site" description="axial binding residue" evidence="16">
    <location>
        <position position="185"/>
    </location>
    <ligand>
        <name>heme b</name>
        <dbReference type="ChEBI" id="CHEBI:60344"/>
        <label>1</label>
    </ligand>
    <ligandPart>
        <name>Fe</name>
        <dbReference type="ChEBI" id="CHEBI:18248"/>
    </ligandPart>
</feature>
<dbReference type="InterPro" id="IPR036197">
    <property type="entry name" value="NarG-like_sf"/>
</dbReference>
<keyword evidence="3" id="KW-0813">Transport</keyword>
<dbReference type="AlphaFoldDB" id="A0A1I2ZVT1"/>
<keyword evidence="20" id="KW-1185">Reference proteome</keyword>
<dbReference type="STRING" id="34004.SAMN04488021_11119"/>
<feature type="binding site" description="axial binding residue" evidence="16">
    <location>
        <position position="203"/>
    </location>
    <ligand>
        <name>heme b</name>
        <dbReference type="ChEBI" id="CHEBI:60344"/>
        <label>1</label>
    </ligand>
    <ligandPart>
        <name>Fe</name>
        <dbReference type="ChEBI" id="CHEBI:18248"/>
    </ligandPart>
</feature>
<evidence type="ECO:0000256" key="6">
    <source>
        <dbReference type="ARBA" id="ARBA00022692"/>
    </source>
</evidence>
<dbReference type="Pfam" id="PF02665">
    <property type="entry name" value="Nitrate_red_gam"/>
    <property type="match status" value="1"/>
</dbReference>
<feature type="transmembrane region" description="Helical" evidence="17">
    <location>
        <begin position="45"/>
        <end position="66"/>
    </location>
</feature>
<keyword evidence="8" id="KW-0249">Electron transport</keyword>
<name>A0A1I2ZVT1_9RHOB</name>
<comment type="subunit">
    <text evidence="15">Dimer of heterotrimers each composed of an alpha, a beta and a gamma chain. Alpha and beta are catalytic chains; gamma chains are involved in binding the enzyme complex to the cytoplasmic membrane.</text>
</comment>
<dbReference type="PANTHER" id="PTHR30598">
    <property type="entry name" value="NITRATE REDUCTASE PRIVATE CHAPERONE, REDOX ENZYME MATURATION PROTEIN REMP FAMILY"/>
    <property type="match status" value="1"/>
</dbReference>
<evidence type="ECO:0000256" key="10">
    <source>
        <dbReference type="ARBA" id="ARBA00023002"/>
    </source>
</evidence>
<organism evidence="19 20">
    <name type="scientific">Paracoccus aminovorans</name>
    <dbReference type="NCBI Taxonomy" id="34004"/>
    <lineage>
        <taxon>Bacteria</taxon>
        <taxon>Pseudomonadati</taxon>
        <taxon>Pseudomonadota</taxon>
        <taxon>Alphaproteobacteria</taxon>
        <taxon>Rhodobacterales</taxon>
        <taxon>Paracoccaceae</taxon>
        <taxon>Paracoccus</taxon>
    </lineage>
</organism>
<keyword evidence="12" id="KW-0534">Nitrate assimilation</keyword>
<evidence type="ECO:0000313" key="20">
    <source>
        <dbReference type="Proteomes" id="UP000183635"/>
    </source>
</evidence>
<dbReference type="GO" id="GO:0160182">
    <property type="term" value="F:nitrate reductase (quinone) activity"/>
    <property type="evidence" value="ECO:0007669"/>
    <property type="project" value="UniProtKB-EC"/>
</dbReference>
<keyword evidence="4" id="KW-1003">Cell membrane</keyword>
<evidence type="ECO:0000256" key="2">
    <source>
        <dbReference type="ARBA" id="ARBA00012500"/>
    </source>
</evidence>
<dbReference type="GO" id="GO:0009055">
    <property type="term" value="F:electron transfer activity"/>
    <property type="evidence" value="ECO:0007669"/>
    <property type="project" value="TreeGrafter"/>
</dbReference>
<feature type="transmembrane region" description="Helical" evidence="17">
    <location>
        <begin position="127"/>
        <end position="146"/>
    </location>
</feature>
<evidence type="ECO:0000256" key="4">
    <source>
        <dbReference type="ARBA" id="ARBA00022475"/>
    </source>
</evidence>
<evidence type="ECO:0000256" key="12">
    <source>
        <dbReference type="ARBA" id="ARBA00023063"/>
    </source>
</evidence>
<reference evidence="19 20" key="1">
    <citation type="submission" date="2016-10" db="EMBL/GenBank/DDBJ databases">
        <authorList>
            <person name="de Groot N.N."/>
        </authorList>
    </citation>
    <scope>NUCLEOTIDE SEQUENCE [LARGE SCALE GENOMIC DNA]</scope>
    <source>
        <strain evidence="19 20">DSM 8537</strain>
    </source>
</reference>
<dbReference type="Proteomes" id="UP000183635">
    <property type="component" value="Unassembled WGS sequence"/>
</dbReference>
<keyword evidence="13 17" id="KW-0472">Membrane</keyword>
<evidence type="ECO:0000256" key="8">
    <source>
        <dbReference type="ARBA" id="ARBA00022982"/>
    </source>
</evidence>
<evidence type="ECO:0000256" key="14">
    <source>
        <dbReference type="ARBA" id="ARBA00048294"/>
    </source>
</evidence>
<keyword evidence="9 17" id="KW-1133">Transmembrane helix</keyword>
<sequence>MNHFLFGVFPYIAITVMILGAVVRYETEPFTWKSSSSQLLRRKQFVLGSVLFHVGVLMILGGHFVGLLTPIAVWDALGISHGAKQVFAMAMGGFAGILAMVGGLILLHRRLMDPRIRANSTLADTGILILLMLQLTLGLCTIFVSARHLDGHEMVKLMQWAQGIAYFGADPAAHLQGVALIFKLHILLGLTIFLLFPFTRLVHMLSAPVRYLWRPGYQIVRSKRGARPGVGLNPIPATVAGREALARKVAARDMEAQQEPLRHAAE</sequence>
<evidence type="ECO:0000256" key="3">
    <source>
        <dbReference type="ARBA" id="ARBA00022448"/>
    </source>
</evidence>
<dbReference type="Gene3D" id="1.20.950.20">
    <property type="entry name" value="Transmembrane di-heme cytochromes, Chain C"/>
    <property type="match status" value="1"/>
</dbReference>
<evidence type="ECO:0000256" key="15">
    <source>
        <dbReference type="ARBA" id="ARBA00063882"/>
    </source>
</evidence>
<keyword evidence="5 16" id="KW-0349">Heme</keyword>
<proteinExistence type="predicted"/>
<dbReference type="GO" id="GO:0005886">
    <property type="term" value="C:plasma membrane"/>
    <property type="evidence" value="ECO:0007669"/>
    <property type="project" value="UniProtKB-SubCell"/>
</dbReference>
<evidence type="ECO:0000256" key="9">
    <source>
        <dbReference type="ARBA" id="ARBA00022989"/>
    </source>
</evidence>
<evidence type="ECO:0000259" key="18">
    <source>
        <dbReference type="Pfam" id="PF02665"/>
    </source>
</evidence>
<feature type="binding site" description="axial binding residue" evidence="16">
    <location>
        <position position="53"/>
    </location>
    <ligand>
        <name>heme b</name>
        <dbReference type="ChEBI" id="CHEBI:60344"/>
        <label>1</label>
    </ligand>
    <ligandPart>
        <name>Fe</name>
        <dbReference type="ChEBI" id="CHEBI:18248"/>
    </ligandPart>
</feature>
<keyword evidence="7" id="KW-0479">Metal-binding</keyword>
<evidence type="ECO:0000256" key="17">
    <source>
        <dbReference type="SAM" id="Phobius"/>
    </source>
</evidence>
<dbReference type="EMBL" id="FOPU01000011">
    <property type="protein sequence ID" value="SFH41957.1"/>
    <property type="molecule type" value="Genomic_DNA"/>
</dbReference>
<feature type="transmembrane region" description="Helical" evidence="17">
    <location>
        <begin position="175"/>
        <end position="196"/>
    </location>
</feature>
<evidence type="ECO:0000313" key="19">
    <source>
        <dbReference type="EMBL" id="SFH41957.1"/>
    </source>
</evidence>
<keyword evidence="10" id="KW-0560">Oxidoreductase</keyword>
<comment type="catalytic activity">
    <reaction evidence="14">
        <text>nitrate + a quinol = a quinone + nitrite + H2O</text>
        <dbReference type="Rhea" id="RHEA:56144"/>
        <dbReference type="ChEBI" id="CHEBI:15377"/>
        <dbReference type="ChEBI" id="CHEBI:16301"/>
        <dbReference type="ChEBI" id="CHEBI:17632"/>
        <dbReference type="ChEBI" id="CHEBI:24646"/>
        <dbReference type="ChEBI" id="CHEBI:132124"/>
        <dbReference type="EC" id="1.7.5.1"/>
    </reaction>
</comment>